<keyword evidence="4" id="KW-1185">Reference proteome</keyword>
<comment type="caution">
    <text evidence="1">The sequence shown here is derived from an EMBL/GenBank/DDBJ whole genome shotgun (WGS) entry which is preliminary data.</text>
</comment>
<dbReference type="EMBL" id="JAFBXE010000007">
    <property type="protein sequence ID" value="MBM2413183.1"/>
    <property type="molecule type" value="Genomic_DNA"/>
</dbReference>
<evidence type="ECO:0000313" key="3">
    <source>
        <dbReference type="Proteomes" id="UP000755667"/>
    </source>
</evidence>
<protein>
    <submittedName>
        <fullName evidence="1">Uncharacterized protein</fullName>
    </submittedName>
</protein>
<gene>
    <name evidence="1" type="ORF">JQX41_12770</name>
    <name evidence="2" type="ORF">JQX48_12775</name>
</gene>
<reference evidence="1 4" key="1">
    <citation type="submission" date="2021-01" db="EMBL/GenBank/DDBJ databases">
        <title>Diatom-associated Roseobacters Show Island Model of Population Structure.</title>
        <authorList>
            <person name="Qu L."/>
            <person name="Feng X."/>
            <person name="Chen Y."/>
            <person name="Li L."/>
            <person name="Wang X."/>
            <person name="Hu Z."/>
            <person name="Wang H."/>
            <person name="Luo H."/>
        </authorList>
    </citation>
    <scope>NUCLEOTIDE SEQUENCE</scope>
    <source>
        <strain evidence="2 4">CC28-63</strain>
        <strain evidence="1">CC28-69</strain>
    </source>
</reference>
<organism evidence="1 3">
    <name type="scientific">Marivita cryptomonadis</name>
    <dbReference type="NCBI Taxonomy" id="505252"/>
    <lineage>
        <taxon>Bacteria</taxon>
        <taxon>Pseudomonadati</taxon>
        <taxon>Pseudomonadota</taxon>
        <taxon>Alphaproteobacteria</taxon>
        <taxon>Rhodobacterales</taxon>
        <taxon>Roseobacteraceae</taxon>
        <taxon>Marivita</taxon>
    </lineage>
</organism>
<evidence type="ECO:0000313" key="2">
    <source>
        <dbReference type="EMBL" id="MBM2417851.1"/>
    </source>
</evidence>
<proteinExistence type="predicted"/>
<accession>A0A9Q2P4S0</accession>
<dbReference type="EMBL" id="JAFBXF010000007">
    <property type="protein sequence ID" value="MBM2417851.1"/>
    <property type="molecule type" value="Genomic_DNA"/>
</dbReference>
<sequence>MRPIEETGYLRIAQVSREMRSYTPEGYKKRVRVPGWRWRRWVADWCWKTLTRLRALDQFLYKEEVATYTEGEAQQVTAAMMDDIRRVILEYAQRPDEFCIVMGGQTFREYCRWYEAHFAMLELPMARWRFHVEGRRGMDAEFRGTPIHVVPWLNGCAVLPKAIIVKEVDEYARHSQEGIDRIMKAGPEPIIPVPRRR</sequence>
<evidence type="ECO:0000313" key="1">
    <source>
        <dbReference type="EMBL" id="MBM2413183.1"/>
    </source>
</evidence>
<dbReference type="AlphaFoldDB" id="A0A9Q2P4S0"/>
<dbReference type="Proteomes" id="UP000755667">
    <property type="component" value="Unassembled WGS sequence"/>
</dbReference>
<name>A0A9Q2P4S0_9RHOB</name>
<dbReference type="RefSeq" id="WP_138487977.1">
    <property type="nucleotide sequence ID" value="NZ_JAFBWU010000007.1"/>
</dbReference>
<dbReference type="Proteomes" id="UP000809440">
    <property type="component" value="Unassembled WGS sequence"/>
</dbReference>
<evidence type="ECO:0000313" key="4">
    <source>
        <dbReference type="Proteomes" id="UP000809440"/>
    </source>
</evidence>